<dbReference type="Proteomes" id="UP000602284">
    <property type="component" value="Unassembled WGS sequence"/>
</dbReference>
<keyword evidence="3" id="KW-1185">Reference proteome</keyword>
<name>A0ABS1JGG0_9BACL</name>
<protein>
    <recommendedName>
        <fullName evidence="4">Secreted protein</fullName>
    </recommendedName>
</protein>
<sequence length="77" mass="8218">MGFMILAMVGVIFVLLCVAIGKSANGPRPVKHRRSGEDGYLFVDTTPQNDGHHHHHHHSGGHHHHHSGDSGGGDGSD</sequence>
<dbReference type="EMBL" id="JAEQNB010000010">
    <property type="protein sequence ID" value="MBL0389300.1"/>
    <property type="molecule type" value="Genomic_DNA"/>
</dbReference>
<dbReference type="RefSeq" id="WP_201638300.1">
    <property type="nucleotide sequence ID" value="NZ_JAEQNB010000010.1"/>
</dbReference>
<evidence type="ECO:0000313" key="2">
    <source>
        <dbReference type="EMBL" id="MBL0389300.1"/>
    </source>
</evidence>
<feature type="region of interest" description="Disordered" evidence="1">
    <location>
        <begin position="23"/>
        <end position="77"/>
    </location>
</feature>
<evidence type="ECO:0000313" key="3">
    <source>
        <dbReference type="Proteomes" id="UP000602284"/>
    </source>
</evidence>
<gene>
    <name evidence="2" type="ORF">JJB07_22165</name>
</gene>
<organism evidence="2 3">
    <name type="scientific">Tumebacillus amylolyticus</name>
    <dbReference type="NCBI Taxonomy" id="2801339"/>
    <lineage>
        <taxon>Bacteria</taxon>
        <taxon>Bacillati</taxon>
        <taxon>Bacillota</taxon>
        <taxon>Bacilli</taxon>
        <taxon>Bacillales</taxon>
        <taxon>Alicyclobacillaceae</taxon>
        <taxon>Tumebacillus</taxon>
    </lineage>
</organism>
<proteinExistence type="predicted"/>
<feature type="compositionally biased region" description="Basic residues" evidence="1">
    <location>
        <begin position="52"/>
        <end position="66"/>
    </location>
</feature>
<reference evidence="2 3" key="1">
    <citation type="submission" date="2021-01" db="EMBL/GenBank/DDBJ databases">
        <title>Tumebacillus sp. strain ITR2 16S ribosomal RNA gene Genome sequencing and assembly.</title>
        <authorList>
            <person name="Kang M."/>
        </authorList>
    </citation>
    <scope>NUCLEOTIDE SEQUENCE [LARGE SCALE GENOMIC DNA]</scope>
    <source>
        <strain evidence="2 3">ITR2</strain>
    </source>
</reference>
<comment type="caution">
    <text evidence="2">The sequence shown here is derived from an EMBL/GenBank/DDBJ whole genome shotgun (WGS) entry which is preliminary data.</text>
</comment>
<evidence type="ECO:0000256" key="1">
    <source>
        <dbReference type="SAM" id="MobiDB-lite"/>
    </source>
</evidence>
<accession>A0ABS1JGG0</accession>
<evidence type="ECO:0008006" key="4">
    <source>
        <dbReference type="Google" id="ProtNLM"/>
    </source>
</evidence>